<evidence type="ECO:0000313" key="3">
    <source>
        <dbReference type="EMBL" id="CAB4570045.1"/>
    </source>
</evidence>
<dbReference type="InterPro" id="IPR020568">
    <property type="entry name" value="Ribosomal_Su5_D2-typ_SF"/>
</dbReference>
<dbReference type="PANTHER" id="PTHR10046">
    <property type="entry name" value="ATP DEPENDENT LON PROTEASE FAMILY MEMBER"/>
    <property type="match status" value="1"/>
</dbReference>
<dbReference type="GO" id="GO:0006508">
    <property type="term" value="P:proteolysis"/>
    <property type="evidence" value="ECO:0007669"/>
    <property type="project" value="InterPro"/>
</dbReference>
<reference evidence="3" key="1">
    <citation type="submission" date="2020-05" db="EMBL/GenBank/DDBJ databases">
        <authorList>
            <person name="Chiriac C."/>
            <person name="Salcher M."/>
            <person name="Ghai R."/>
            <person name="Kavagutti S V."/>
        </authorList>
    </citation>
    <scope>NUCLEOTIDE SEQUENCE</scope>
</reference>
<dbReference type="PROSITE" id="PS50106">
    <property type="entry name" value="PDZ"/>
    <property type="match status" value="1"/>
</dbReference>
<dbReference type="Gene3D" id="2.30.42.10">
    <property type="match status" value="1"/>
</dbReference>
<dbReference type="Pfam" id="PF05362">
    <property type="entry name" value="Lon_C"/>
    <property type="match status" value="1"/>
</dbReference>
<dbReference type="Gene3D" id="3.30.230.10">
    <property type="match status" value="1"/>
</dbReference>
<dbReference type="InterPro" id="IPR014721">
    <property type="entry name" value="Ribsml_uS5_D2-typ_fold_subgr"/>
</dbReference>
<feature type="domain" description="PDZ" evidence="1">
    <location>
        <begin position="109"/>
        <end position="159"/>
    </location>
</feature>
<dbReference type="InterPro" id="IPR027065">
    <property type="entry name" value="Lon_Prtase"/>
</dbReference>
<protein>
    <submittedName>
        <fullName evidence="3">Unannotated protein</fullName>
    </submittedName>
</protein>
<organism evidence="3">
    <name type="scientific">freshwater metagenome</name>
    <dbReference type="NCBI Taxonomy" id="449393"/>
    <lineage>
        <taxon>unclassified sequences</taxon>
        <taxon>metagenomes</taxon>
        <taxon>ecological metagenomes</taxon>
    </lineage>
</organism>
<proteinExistence type="predicted"/>
<accession>A0A6J6E4B6</accession>
<dbReference type="AlphaFoldDB" id="A0A6J6E4B6"/>
<dbReference type="InterPro" id="IPR001478">
    <property type="entry name" value="PDZ"/>
</dbReference>
<dbReference type="Pfam" id="PF13180">
    <property type="entry name" value="PDZ_2"/>
    <property type="match status" value="1"/>
</dbReference>
<dbReference type="SUPFAM" id="SSF54211">
    <property type="entry name" value="Ribosomal protein S5 domain 2-like"/>
    <property type="match status" value="1"/>
</dbReference>
<dbReference type="GO" id="GO:0005524">
    <property type="term" value="F:ATP binding"/>
    <property type="evidence" value="ECO:0007669"/>
    <property type="project" value="InterPro"/>
</dbReference>
<dbReference type="InterPro" id="IPR008269">
    <property type="entry name" value="Lon_proteolytic"/>
</dbReference>
<gene>
    <name evidence="3" type="ORF">UFOPK1726_00217</name>
</gene>
<dbReference type="PROSITE" id="PS51786">
    <property type="entry name" value="LON_PROTEOLYTIC"/>
    <property type="match status" value="1"/>
</dbReference>
<dbReference type="PRINTS" id="PR00830">
    <property type="entry name" value="ENDOLAPTASE"/>
</dbReference>
<dbReference type="GO" id="GO:0004176">
    <property type="term" value="F:ATP-dependent peptidase activity"/>
    <property type="evidence" value="ECO:0007669"/>
    <property type="project" value="InterPro"/>
</dbReference>
<evidence type="ECO:0000259" key="1">
    <source>
        <dbReference type="PROSITE" id="PS50106"/>
    </source>
</evidence>
<dbReference type="EMBL" id="CAEZTT010000013">
    <property type="protein sequence ID" value="CAB4570045.1"/>
    <property type="molecule type" value="Genomic_DNA"/>
</dbReference>
<evidence type="ECO:0000259" key="2">
    <source>
        <dbReference type="PROSITE" id="PS51786"/>
    </source>
</evidence>
<name>A0A6J6E4B6_9ZZZZ</name>
<sequence>MWLAIAATALPVPYLSQQPGPVFNTLGSLGEQDFIEITNAETYPTSGQLDMTTVREVGGPQRTITLGEAVYGWLNPDISVIPRRANYPDDITAEQARTQSTRAFASSQEIALGAVLRELGIPFTENVFVVDVISDRPAALFLKSNDQILSVNGVQVNSIGGTIEEVRKTSPGNKATIVILRDDSELVFEIPTVAAPDSESAGSIGAFLTSEINSEIEANFADQRVGGPSAGLVFALAIYDQLTLGELVGNAHIAVTGTITTTGEVGSIGGIRQKMIGAKKAGATVFLLPIDNCAEAVQRIPAGLRAIPVKTLREAISVLEKLKSDASGDLPSCSAG</sequence>
<dbReference type="GO" id="GO:0004252">
    <property type="term" value="F:serine-type endopeptidase activity"/>
    <property type="evidence" value="ECO:0007669"/>
    <property type="project" value="InterPro"/>
</dbReference>
<feature type="domain" description="Lon proteolytic" evidence="2">
    <location>
        <begin position="225"/>
        <end position="322"/>
    </location>
</feature>
<dbReference type="GO" id="GO:0030163">
    <property type="term" value="P:protein catabolic process"/>
    <property type="evidence" value="ECO:0007669"/>
    <property type="project" value="InterPro"/>
</dbReference>
<dbReference type="InterPro" id="IPR036034">
    <property type="entry name" value="PDZ_sf"/>
</dbReference>